<sequence length="327" mass="36251">MIPSVSVLKAAPKSRNHVVVKAFVRSLRSGSGSSKKKHPVIDSSQKPRFAPPDNETMRLLRDSANFSDLKSPAMLEDPWTSELYPKSVLKNATDDSKEDTSTRSIDPAQASIILFPGQGSQYVGMGAELLKRNSLNIKKMFENASQILRYDLAKMCVAGPHKELNKTVYCQPAIFVCSMAAIERLKQEKPSMAQHEFFETSVRTKHFFSRFLSKRLLQVIENCVGTAGFSVGEYAALVFAGSLTFENGTLLSFISKIKLIKIRAEAMQRASETTNSGLMTVFLNFRSKLPLAISGAKQWVNEQKGYEPICSVANYLFTECKVIGGDE</sequence>
<dbReference type="Proteomes" id="UP000887565">
    <property type="component" value="Unplaced"/>
</dbReference>
<dbReference type="GO" id="GO:0016740">
    <property type="term" value="F:transferase activity"/>
    <property type="evidence" value="ECO:0007669"/>
    <property type="project" value="InterPro"/>
</dbReference>
<feature type="domain" description="Malonyl-CoA:ACP transacylase (MAT)" evidence="2">
    <location>
        <begin position="114"/>
        <end position="186"/>
    </location>
</feature>
<proteinExistence type="predicted"/>
<dbReference type="Gene3D" id="3.40.366.10">
    <property type="entry name" value="Malonyl-Coenzyme A Acyl Carrier Protein, domain 2"/>
    <property type="match status" value="1"/>
</dbReference>
<dbReference type="InterPro" id="IPR014043">
    <property type="entry name" value="Acyl_transferase_dom"/>
</dbReference>
<evidence type="ECO:0000256" key="1">
    <source>
        <dbReference type="SAM" id="MobiDB-lite"/>
    </source>
</evidence>
<dbReference type="InterPro" id="IPR016035">
    <property type="entry name" value="Acyl_Trfase/lysoPLipase"/>
</dbReference>
<feature type="region of interest" description="Disordered" evidence="1">
    <location>
        <begin position="29"/>
        <end position="54"/>
    </location>
</feature>
<dbReference type="PANTHER" id="PTHR47170:SF2">
    <property type="entry name" value="MALONYL-COA:ACP TRANSACYLASE (MAT) DOMAIN-CONTAINING PROTEIN"/>
    <property type="match status" value="1"/>
</dbReference>
<reference evidence="4" key="1">
    <citation type="submission" date="2022-11" db="UniProtKB">
        <authorList>
            <consortium name="WormBaseParasite"/>
        </authorList>
    </citation>
    <scope>IDENTIFICATION</scope>
</reference>
<evidence type="ECO:0000313" key="4">
    <source>
        <dbReference type="WBParaSite" id="nRc.2.0.1.t22213-RA"/>
    </source>
</evidence>
<dbReference type="AlphaFoldDB" id="A0A915J8Y2"/>
<name>A0A915J8Y2_ROMCU</name>
<evidence type="ECO:0000259" key="2">
    <source>
        <dbReference type="Pfam" id="PF00698"/>
    </source>
</evidence>
<dbReference type="SUPFAM" id="SSF52151">
    <property type="entry name" value="FabD/lysophospholipase-like"/>
    <property type="match status" value="1"/>
</dbReference>
<keyword evidence="3" id="KW-1185">Reference proteome</keyword>
<dbReference type="PANTHER" id="PTHR47170">
    <property type="entry name" value="MALONYL-COA ACP TRANSACYLASE, ACP-BINDING"/>
    <property type="match status" value="1"/>
</dbReference>
<evidence type="ECO:0000313" key="3">
    <source>
        <dbReference type="Proteomes" id="UP000887565"/>
    </source>
</evidence>
<dbReference type="InterPro" id="IPR001227">
    <property type="entry name" value="Ac_transferase_dom_sf"/>
</dbReference>
<organism evidence="3 4">
    <name type="scientific">Romanomermis culicivorax</name>
    <name type="common">Nematode worm</name>
    <dbReference type="NCBI Taxonomy" id="13658"/>
    <lineage>
        <taxon>Eukaryota</taxon>
        <taxon>Metazoa</taxon>
        <taxon>Ecdysozoa</taxon>
        <taxon>Nematoda</taxon>
        <taxon>Enoplea</taxon>
        <taxon>Dorylaimia</taxon>
        <taxon>Mermithida</taxon>
        <taxon>Mermithoidea</taxon>
        <taxon>Mermithidae</taxon>
        <taxon>Romanomermis</taxon>
    </lineage>
</organism>
<dbReference type="WBParaSite" id="nRc.2.0.1.t22213-RA">
    <property type="protein sequence ID" value="nRc.2.0.1.t22213-RA"/>
    <property type="gene ID" value="nRc.2.0.1.g22213"/>
</dbReference>
<protein>
    <submittedName>
        <fullName evidence="4">Malonyl-CoA:ACP transacylase (MAT) domain-containing protein</fullName>
    </submittedName>
</protein>
<dbReference type="InterPro" id="IPR052760">
    <property type="entry name" value="Mitochondrial_malonyltrans"/>
</dbReference>
<dbReference type="Pfam" id="PF00698">
    <property type="entry name" value="Acyl_transf_1"/>
    <property type="match status" value="1"/>
</dbReference>
<accession>A0A915J8Y2</accession>